<reference evidence="2" key="1">
    <citation type="submission" date="2020-05" db="EMBL/GenBank/DDBJ databases">
        <authorList>
            <person name="Chiriac C."/>
            <person name="Salcher M."/>
            <person name="Ghai R."/>
            <person name="Kavagutti S V."/>
        </authorList>
    </citation>
    <scope>NUCLEOTIDE SEQUENCE</scope>
</reference>
<dbReference type="PANTHER" id="PTHR32432:SF3">
    <property type="entry name" value="ETHANOLAMINE UTILIZATION PROTEIN EUTJ"/>
    <property type="match status" value="1"/>
</dbReference>
<dbReference type="SUPFAM" id="SSF53067">
    <property type="entry name" value="Actin-like ATPase domain"/>
    <property type="match status" value="1"/>
</dbReference>
<dbReference type="EMBL" id="CAFBMK010000120">
    <property type="protein sequence ID" value="CAB4923783.1"/>
    <property type="molecule type" value="Genomic_DNA"/>
</dbReference>
<dbReference type="InterPro" id="IPR043129">
    <property type="entry name" value="ATPase_NBD"/>
</dbReference>
<dbReference type="PANTHER" id="PTHR32432">
    <property type="entry name" value="CELL DIVISION PROTEIN FTSA-RELATED"/>
    <property type="match status" value="1"/>
</dbReference>
<sequence>MPSRQLTLPRLPKRLPTRRAQSTAPVAGIRIGATHVAVALAAPVAGPLAPRVAASAPLPTGAVKNGEVLDATAVAGAIRQAIAGHSGLGKQARIGIGCQKVAVRVIDLPPVQREEDVVAAVHMLAKERIPTAAENALIDFRLLPDVPGENGGAPTKRALVVAARRELVDGHVAAVRAAGLEPVGVDLLAFGLSRCVRPTEPTLLLDLDGVTTLAVAGPDGCRFVRTIPAGIGTVAEDLSQRTAADPAAVEAALLGDRSGVTYDVAEEEPAVGRTIRAIASTVRTSIDFHVEQEDGVAPAICVVSGPLATLPGVTALLRETLDLPIELAGALAGGADPVALGLSVEEVR</sequence>
<dbReference type="Gene3D" id="3.30.1490.300">
    <property type="match status" value="1"/>
</dbReference>
<accession>A0A6J7HZ94</accession>
<proteinExistence type="predicted"/>
<gene>
    <name evidence="2" type="ORF">UFOPK3564_01988</name>
</gene>
<dbReference type="InterPro" id="IPR003494">
    <property type="entry name" value="SHS2_FtsA"/>
</dbReference>
<name>A0A6J7HZ94_9ZZZZ</name>
<evidence type="ECO:0000259" key="1">
    <source>
        <dbReference type="SMART" id="SM00842"/>
    </source>
</evidence>
<dbReference type="AlphaFoldDB" id="A0A6J7HZ94"/>
<dbReference type="Pfam" id="PF11104">
    <property type="entry name" value="PilM_2"/>
    <property type="match status" value="1"/>
</dbReference>
<dbReference type="GO" id="GO:0051301">
    <property type="term" value="P:cell division"/>
    <property type="evidence" value="ECO:0007669"/>
    <property type="project" value="InterPro"/>
</dbReference>
<organism evidence="2">
    <name type="scientific">freshwater metagenome</name>
    <dbReference type="NCBI Taxonomy" id="449393"/>
    <lineage>
        <taxon>unclassified sequences</taxon>
        <taxon>metagenomes</taxon>
        <taxon>ecological metagenomes</taxon>
    </lineage>
</organism>
<dbReference type="InterPro" id="IPR005883">
    <property type="entry name" value="PilM"/>
</dbReference>
<protein>
    <submittedName>
        <fullName evidence="2">Unannotated protein</fullName>
    </submittedName>
</protein>
<evidence type="ECO:0000313" key="2">
    <source>
        <dbReference type="EMBL" id="CAB4923783.1"/>
    </source>
</evidence>
<dbReference type="InterPro" id="IPR050696">
    <property type="entry name" value="FtsA/MreB"/>
</dbReference>
<dbReference type="SMART" id="SM00842">
    <property type="entry name" value="FtsA"/>
    <property type="match status" value="1"/>
</dbReference>
<dbReference type="Gene3D" id="3.30.420.40">
    <property type="match status" value="2"/>
</dbReference>
<feature type="domain" description="SHS2" evidence="1">
    <location>
        <begin position="26"/>
        <end position="194"/>
    </location>
</feature>